<keyword evidence="1" id="KW-0732">Signal</keyword>
<feature type="chain" id="PRO_5041396323" evidence="1">
    <location>
        <begin position="32"/>
        <end position="252"/>
    </location>
</feature>
<evidence type="ECO:0000256" key="1">
    <source>
        <dbReference type="SAM" id="SignalP"/>
    </source>
</evidence>
<dbReference type="AlphaFoldDB" id="A0AA39LZG4"/>
<dbReference type="EMBL" id="JAUCMV010000002">
    <property type="protein sequence ID" value="KAK0414979.1"/>
    <property type="molecule type" value="Genomic_DNA"/>
</dbReference>
<sequence length="252" mass="28500">MEQERHRVSRRAMHARLLLLFLSLATLCVKSEKCRRMEDFPVGSKEHILKQAYRCKNAMEAVLEMTNSSLVSHVTDLEAECILNAYAVHSYGEDLEWKLKAISGWAGLAPLTFAFDGAVLYNRYYPVEGSSLRRGTIISERLHFINELTSRPENADFNDLLCAHCRAYGTEVVASKNLIDTLNEGRSILDDRFGTQEERSKQARKVAWLTMIAESLTLKVCVAVTHHDDIDKCSDSVNSAMQPFIAKLPDVF</sequence>
<proteinExistence type="predicted"/>
<comment type="caution">
    <text evidence="2">The sequence shown here is derived from an EMBL/GenBank/DDBJ whole genome shotgun (WGS) entry which is preliminary data.</text>
</comment>
<evidence type="ECO:0000313" key="2">
    <source>
        <dbReference type="EMBL" id="KAK0414979.1"/>
    </source>
</evidence>
<keyword evidence="3" id="KW-1185">Reference proteome</keyword>
<gene>
    <name evidence="2" type="ORF">QR680_011708</name>
</gene>
<evidence type="ECO:0000313" key="3">
    <source>
        <dbReference type="Proteomes" id="UP001175271"/>
    </source>
</evidence>
<accession>A0AA39LZG4</accession>
<organism evidence="2 3">
    <name type="scientific">Steinernema hermaphroditum</name>
    <dbReference type="NCBI Taxonomy" id="289476"/>
    <lineage>
        <taxon>Eukaryota</taxon>
        <taxon>Metazoa</taxon>
        <taxon>Ecdysozoa</taxon>
        <taxon>Nematoda</taxon>
        <taxon>Chromadorea</taxon>
        <taxon>Rhabditida</taxon>
        <taxon>Tylenchina</taxon>
        <taxon>Panagrolaimomorpha</taxon>
        <taxon>Strongyloidoidea</taxon>
        <taxon>Steinernematidae</taxon>
        <taxon>Steinernema</taxon>
    </lineage>
</organism>
<dbReference type="Proteomes" id="UP001175271">
    <property type="component" value="Unassembled WGS sequence"/>
</dbReference>
<name>A0AA39LZG4_9BILA</name>
<protein>
    <submittedName>
        <fullName evidence="2">Uncharacterized protein</fullName>
    </submittedName>
</protein>
<feature type="signal peptide" evidence="1">
    <location>
        <begin position="1"/>
        <end position="31"/>
    </location>
</feature>
<reference evidence="2" key="1">
    <citation type="submission" date="2023-06" db="EMBL/GenBank/DDBJ databases">
        <title>Genomic analysis of the entomopathogenic nematode Steinernema hermaphroditum.</title>
        <authorList>
            <person name="Schwarz E.M."/>
            <person name="Heppert J.K."/>
            <person name="Baniya A."/>
            <person name="Schwartz H.T."/>
            <person name="Tan C.-H."/>
            <person name="Antoshechkin I."/>
            <person name="Sternberg P.W."/>
            <person name="Goodrich-Blair H."/>
            <person name="Dillman A.R."/>
        </authorList>
    </citation>
    <scope>NUCLEOTIDE SEQUENCE</scope>
    <source>
        <strain evidence="2">PS9179</strain>
        <tissue evidence="2">Whole animal</tissue>
    </source>
</reference>